<feature type="transmembrane region" description="Helical" evidence="13">
    <location>
        <begin position="91"/>
        <end position="112"/>
    </location>
</feature>
<evidence type="ECO:0000256" key="2">
    <source>
        <dbReference type="ARBA" id="ARBA00004651"/>
    </source>
</evidence>
<evidence type="ECO:0000313" key="16">
    <source>
        <dbReference type="Proteomes" id="UP001055093"/>
    </source>
</evidence>
<gene>
    <name evidence="15" type="primary">yceJ_1</name>
    <name evidence="15" type="ORF">BGCPKDLD_0136</name>
</gene>
<organism evidence="15 16">
    <name type="scientific">Methylorubrum suomiense</name>
    <dbReference type="NCBI Taxonomy" id="144191"/>
    <lineage>
        <taxon>Bacteria</taxon>
        <taxon>Pseudomonadati</taxon>
        <taxon>Pseudomonadota</taxon>
        <taxon>Alphaproteobacteria</taxon>
        <taxon>Hyphomicrobiales</taxon>
        <taxon>Methylobacteriaceae</taxon>
        <taxon>Methylorubrum</taxon>
    </lineage>
</organism>
<keyword evidence="10" id="KW-0408">Iron</keyword>
<evidence type="ECO:0000256" key="9">
    <source>
        <dbReference type="ARBA" id="ARBA00022989"/>
    </source>
</evidence>
<evidence type="ECO:0000256" key="13">
    <source>
        <dbReference type="SAM" id="Phobius"/>
    </source>
</evidence>
<evidence type="ECO:0000256" key="4">
    <source>
        <dbReference type="ARBA" id="ARBA00022475"/>
    </source>
</evidence>
<feature type="transmembrane region" description="Helical" evidence="13">
    <location>
        <begin position="20"/>
        <end position="38"/>
    </location>
</feature>
<dbReference type="SUPFAM" id="SSF81342">
    <property type="entry name" value="Transmembrane di-heme cytochromes"/>
    <property type="match status" value="1"/>
</dbReference>
<reference evidence="15" key="1">
    <citation type="journal article" date="2021" name="Front. Microbiol.">
        <title>Comprehensive Comparative Genomics and Phenotyping of Methylobacterium Species.</title>
        <authorList>
            <person name="Alessa O."/>
            <person name="Ogura Y."/>
            <person name="Fujitani Y."/>
            <person name="Takami H."/>
            <person name="Hayashi T."/>
            <person name="Sahin N."/>
            <person name="Tani A."/>
        </authorList>
    </citation>
    <scope>NUCLEOTIDE SEQUENCE</scope>
    <source>
        <strain evidence="15">DSM 14458</strain>
    </source>
</reference>
<dbReference type="PANTHER" id="PTHR30529">
    <property type="entry name" value="CYTOCHROME B561"/>
    <property type="match status" value="1"/>
</dbReference>
<reference evidence="15" key="2">
    <citation type="submission" date="2021-08" db="EMBL/GenBank/DDBJ databases">
        <authorList>
            <person name="Tani A."/>
            <person name="Ola A."/>
            <person name="Ogura Y."/>
            <person name="Katsura K."/>
            <person name="Hayashi T."/>
        </authorList>
    </citation>
    <scope>NUCLEOTIDE SEQUENCE</scope>
    <source>
        <strain evidence="15">DSM 14458</strain>
    </source>
</reference>
<name>A0ABQ4UMW0_9HYPH</name>
<evidence type="ECO:0000313" key="15">
    <source>
        <dbReference type="EMBL" id="GJE73571.1"/>
    </source>
</evidence>
<evidence type="ECO:0000256" key="5">
    <source>
        <dbReference type="ARBA" id="ARBA00022617"/>
    </source>
</evidence>
<evidence type="ECO:0000256" key="7">
    <source>
        <dbReference type="ARBA" id="ARBA00022723"/>
    </source>
</evidence>
<feature type="domain" description="Cytochrome b561 bacterial/Ni-hydrogenase" evidence="14">
    <location>
        <begin position="19"/>
        <end position="183"/>
    </location>
</feature>
<keyword evidence="3" id="KW-0813">Transport</keyword>
<comment type="cofactor">
    <cofactor evidence="1">
        <name>heme b</name>
        <dbReference type="ChEBI" id="CHEBI:60344"/>
    </cofactor>
</comment>
<evidence type="ECO:0000256" key="1">
    <source>
        <dbReference type="ARBA" id="ARBA00001970"/>
    </source>
</evidence>
<keyword evidence="11 13" id="KW-0472">Membrane</keyword>
<keyword evidence="7" id="KW-0479">Metal-binding</keyword>
<protein>
    <submittedName>
        <fullName evidence="15">Cytochrome b561</fullName>
    </submittedName>
</protein>
<dbReference type="Pfam" id="PF01292">
    <property type="entry name" value="Ni_hydr_CYTB"/>
    <property type="match status" value="1"/>
</dbReference>
<dbReference type="InterPro" id="IPR011577">
    <property type="entry name" value="Cyt_b561_bac/Ni-Hgenase"/>
</dbReference>
<evidence type="ECO:0000256" key="3">
    <source>
        <dbReference type="ARBA" id="ARBA00022448"/>
    </source>
</evidence>
<accession>A0ABQ4UMW0</accession>
<keyword evidence="16" id="KW-1185">Reference proteome</keyword>
<dbReference type="InterPro" id="IPR016174">
    <property type="entry name" value="Di-haem_cyt_TM"/>
</dbReference>
<comment type="subcellular location">
    <subcellularLocation>
        <location evidence="2">Cell membrane</location>
        <topology evidence="2">Multi-pass membrane protein</topology>
    </subcellularLocation>
</comment>
<dbReference type="InterPro" id="IPR052168">
    <property type="entry name" value="Cytochrome_b561_oxidase"/>
</dbReference>
<keyword evidence="4" id="KW-1003">Cell membrane</keyword>
<evidence type="ECO:0000256" key="11">
    <source>
        <dbReference type="ARBA" id="ARBA00023136"/>
    </source>
</evidence>
<keyword evidence="5" id="KW-0349">Heme</keyword>
<evidence type="ECO:0000259" key="14">
    <source>
        <dbReference type="Pfam" id="PF01292"/>
    </source>
</evidence>
<sequence length="190" mass="20424">MSGPVQTRSGHWPGRVSLGLHWGVGFGVLGLIAFGFWLRTVSGGPDKTALVQIHKSFGVIVFVLALARVAWRVREGFPAPAGPHAAWERRSAIALHVFLVVATLLMPISGILRSLAYARPVSVFGLPVIPKLFEAKHETLYALAANLHDGLALALSAALALHVGAALKHHWVDRDGTLLRILGLHREGKP</sequence>
<dbReference type="PANTHER" id="PTHR30529:SF7">
    <property type="entry name" value="CYTOCHROME B561 BACTERIAL_NI-HYDROGENASE DOMAIN-CONTAINING PROTEIN"/>
    <property type="match status" value="1"/>
</dbReference>
<dbReference type="EMBL" id="BPRE01000001">
    <property type="protein sequence ID" value="GJE73571.1"/>
    <property type="molecule type" value="Genomic_DNA"/>
</dbReference>
<feature type="transmembrane region" description="Helical" evidence="13">
    <location>
        <begin position="50"/>
        <end position="71"/>
    </location>
</feature>
<keyword evidence="8" id="KW-0249">Electron transport</keyword>
<evidence type="ECO:0000256" key="12">
    <source>
        <dbReference type="ARBA" id="ARBA00037975"/>
    </source>
</evidence>
<dbReference type="Proteomes" id="UP001055093">
    <property type="component" value="Unassembled WGS sequence"/>
</dbReference>
<evidence type="ECO:0000256" key="8">
    <source>
        <dbReference type="ARBA" id="ARBA00022982"/>
    </source>
</evidence>
<comment type="similarity">
    <text evidence="12">Belongs to the cytochrome b561 family.</text>
</comment>
<evidence type="ECO:0000256" key="6">
    <source>
        <dbReference type="ARBA" id="ARBA00022692"/>
    </source>
</evidence>
<keyword evidence="6 13" id="KW-0812">Transmembrane</keyword>
<keyword evidence="9 13" id="KW-1133">Transmembrane helix</keyword>
<evidence type="ECO:0000256" key="10">
    <source>
        <dbReference type="ARBA" id="ARBA00023004"/>
    </source>
</evidence>
<proteinExistence type="inferred from homology"/>
<comment type="caution">
    <text evidence="15">The sequence shown here is derived from an EMBL/GenBank/DDBJ whole genome shotgun (WGS) entry which is preliminary data.</text>
</comment>